<dbReference type="KEGG" id="ftj:FTUN_4196"/>
<name>A0A6M5YRU8_9BACT</name>
<proteinExistence type="predicted"/>
<protein>
    <submittedName>
        <fullName evidence="1">Uncharacterized protein</fullName>
    </submittedName>
</protein>
<accession>A0A6M5YRU8</accession>
<dbReference type="AlphaFoldDB" id="A0A6M5YRU8"/>
<dbReference type="Proteomes" id="UP000503447">
    <property type="component" value="Chromosome"/>
</dbReference>
<dbReference type="EMBL" id="CP053452">
    <property type="protein sequence ID" value="QJW96639.1"/>
    <property type="molecule type" value="Genomic_DNA"/>
</dbReference>
<gene>
    <name evidence="1" type="ORF">FTUN_4196</name>
</gene>
<evidence type="ECO:0000313" key="1">
    <source>
        <dbReference type="EMBL" id="QJW96639.1"/>
    </source>
</evidence>
<sequence length="205" mass="23070">MPTGSWTYVENPSRFDDYNWDSDDLPARKFYLFIVEIGRRLRHLMSDEGAITMIDLCEQCAEGRITEDELSDLALEHRTDYSGAADNLYWWVADRYKVSSRGVSVALNVFADPGQTALEWGALVRDIYGPNPFLPVSFSPSWRTDTAVSLARTMYESRDFSAMSILADALQDAGCDSADILDHCRNATQPHVRGCWVVDLLLGKS</sequence>
<evidence type="ECO:0000313" key="2">
    <source>
        <dbReference type="Proteomes" id="UP000503447"/>
    </source>
</evidence>
<keyword evidence="2" id="KW-1185">Reference proteome</keyword>
<reference evidence="2" key="1">
    <citation type="submission" date="2020-05" db="EMBL/GenBank/DDBJ databases">
        <title>Frigoriglobus tundricola gen. nov., sp. nov., a psychrotolerant cellulolytic planctomycete of the family Gemmataceae with two divergent copies of 16S rRNA gene.</title>
        <authorList>
            <person name="Kulichevskaya I.S."/>
            <person name="Ivanova A.A."/>
            <person name="Naumoff D.G."/>
            <person name="Beletsky A.V."/>
            <person name="Rijpstra W.I.C."/>
            <person name="Sinninghe Damste J.S."/>
            <person name="Mardanov A.V."/>
            <person name="Ravin N.V."/>
            <person name="Dedysh S.N."/>
        </authorList>
    </citation>
    <scope>NUCLEOTIDE SEQUENCE [LARGE SCALE GENOMIC DNA]</scope>
    <source>
        <strain evidence="2">PL17</strain>
    </source>
</reference>
<organism evidence="1 2">
    <name type="scientific">Frigoriglobus tundricola</name>
    <dbReference type="NCBI Taxonomy" id="2774151"/>
    <lineage>
        <taxon>Bacteria</taxon>
        <taxon>Pseudomonadati</taxon>
        <taxon>Planctomycetota</taxon>
        <taxon>Planctomycetia</taxon>
        <taxon>Gemmatales</taxon>
        <taxon>Gemmataceae</taxon>
        <taxon>Frigoriglobus</taxon>
    </lineage>
</organism>